<dbReference type="OrthoDB" id="48384at2"/>
<accession>A0A2U3LWE3</accession>
<protein>
    <submittedName>
        <fullName evidence="1">Uncharacterized protein</fullName>
    </submittedName>
</protein>
<gene>
    <name evidence="1" type="ORF">SBF1_90005</name>
</gene>
<name>A0A2U3LWE3_9FIRM</name>
<dbReference type="AlphaFoldDB" id="A0A2U3LWE3"/>
<dbReference type="InterPro" id="IPR005361">
    <property type="entry name" value="UPF0158"/>
</dbReference>
<reference evidence="2" key="1">
    <citation type="submission" date="2018-02" db="EMBL/GenBank/DDBJ databases">
        <authorList>
            <person name="Hausmann B."/>
        </authorList>
    </citation>
    <scope>NUCLEOTIDE SEQUENCE [LARGE SCALE GENOMIC DNA]</scope>
    <source>
        <strain evidence="2">Peat soil MAG SbF1</strain>
    </source>
</reference>
<proteinExistence type="predicted"/>
<dbReference type="EMBL" id="OMOF01000889">
    <property type="protein sequence ID" value="SPF56267.1"/>
    <property type="molecule type" value="Genomic_DNA"/>
</dbReference>
<dbReference type="Pfam" id="PF03682">
    <property type="entry name" value="UPF0158"/>
    <property type="match status" value="1"/>
</dbReference>
<sequence>MRPVSLKEIVNLLDCFLEEWNYYLNKKTGEIVEIQIEYLSIAEESEDDDDFSEYEDWEQAAIREAVDMVENWGDYVELPDQEEVNQYRIMENFCFSQEDEKLRHKLCEAIDGKNAFSRFRDAIVKTGIEKEWDSYKHETLCEYAREWCEFHEIEYN</sequence>
<evidence type="ECO:0000313" key="1">
    <source>
        <dbReference type="EMBL" id="SPF56267.1"/>
    </source>
</evidence>
<organism evidence="1 2">
    <name type="scientific">Candidatus Desulfosporosinus infrequens</name>
    <dbReference type="NCBI Taxonomy" id="2043169"/>
    <lineage>
        <taxon>Bacteria</taxon>
        <taxon>Bacillati</taxon>
        <taxon>Bacillota</taxon>
        <taxon>Clostridia</taxon>
        <taxon>Eubacteriales</taxon>
        <taxon>Desulfitobacteriaceae</taxon>
        <taxon>Desulfosporosinus</taxon>
    </lineage>
</organism>
<evidence type="ECO:0000313" key="2">
    <source>
        <dbReference type="Proteomes" id="UP000238916"/>
    </source>
</evidence>
<dbReference type="Proteomes" id="UP000238916">
    <property type="component" value="Unassembled WGS sequence"/>
</dbReference>